<keyword evidence="3 5" id="KW-1133">Transmembrane helix</keyword>
<dbReference type="RefSeq" id="WP_367886286.1">
    <property type="nucleotide sequence ID" value="NZ_CP130612.1"/>
</dbReference>
<reference evidence="6" key="1">
    <citation type="submission" date="2023-07" db="EMBL/GenBank/DDBJ databases">
        <authorList>
            <person name="Haufschild T."/>
            <person name="Kallscheuer N."/>
            <person name="Hammer J."/>
            <person name="Kohn T."/>
            <person name="Kabuu M."/>
            <person name="Jogler M."/>
            <person name="Wohfarth N."/>
            <person name="Heuer A."/>
            <person name="Rohde M."/>
            <person name="van Teeseling M.C.F."/>
            <person name="Jogler C."/>
        </authorList>
    </citation>
    <scope>NUCLEOTIDE SEQUENCE</scope>
    <source>
        <strain evidence="6">Strain 138</strain>
        <strain evidence="7">Strain 318</strain>
    </source>
</reference>
<accession>A0AA49K2R9</accession>
<accession>A0AA49JX00</accession>
<organism evidence="6">
    <name type="scientific">Pseudogemmatithrix spongiicola</name>
    <dbReference type="NCBI Taxonomy" id="3062599"/>
    <lineage>
        <taxon>Bacteria</taxon>
        <taxon>Pseudomonadati</taxon>
        <taxon>Gemmatimonadota</taxon>
        <taxon>Gemmatimonadia</taxon>
        <taxon>Gemmatimonadales</taxon>
        <taxon>Gemmatimonadaceae</taxon>
        <taxon>Pseudogemmatithrix</taxon>
    </lineage>
</organism>
<evidence type="ECO:0000256" key="4">
    <source>
        <dbReference type="ARBA" id="ARBA00023136"/>
    </source>
</evidence>
<dbReference type="Proteomes" id="UP001229955">
    <property type="component" value="Chromosome"/>
</dbReference>
<dbReference type="KEGG" id="pspc:Strain318_002750"/>
<keyword evidence="4 5" id="KW-0472">Membrane</keyword>
<evidence type="ECO:0000256" key="5">
    <source>
        <dbReference type="SAM" id="Phobius"/>
    </source>
</evidence>
<dbReference type="AlphaFoldDB" id="A0AA49JX00"/>
<dbReference type="InterPro" id="IPR007318">
    <property type="entry name" value="Phopholipid_MeTrfase"/>
</dbReference>
<sequence length="207" mass="23815">MTSATPNHQNVSAAEQTPAARIGAVLFKNRGWLPVPFLVVPVLAMQELTTRNLLIGAIVMVIGEWWRMWGVATAGTVTRRRSRNVQKLVSHGPFSWSRNPLYNGNFLLWMGIITISGVYWFLPVAAVIFAVEYYYIVRYEEGVLESIFGQVYLDYKEKTPRWFPRPPKPEDAQGEFFWAEAWRSEISTFMQFAAIIALFWAKDRFLS</sequence>
<gene>
    <name evidence="6" type="ORF">Strain138_002750</name>
    <name evidence="7" type="ORF">Strain318_002750</name>
</gene>
<dbReference type="EMBL" id="CP130613">
    <property type="protein sequence ID" value="WKW16337.1"/>
    <property type="molecule type" value="Genomic_DNA"/>
</dbReference>
<dbReference type="Pfam" id="PF04191">
    <property type="entry name" value="PEMT"/>
    <property type="match status" value="1"/>
</dbReference>
<keyword evidence="8" id="KW-1185">Reference proteome</keyword>
<dbReference type="GO" id="GO:0016740">
    <property type="term" value="F:transferase activity"/>
    <property type="evidence" value="ECO:0007669"/>
    <property type="project" value="UniProtKB-ARBA"/>
</dbReference>
<feature type="transmembrane region" description="Helical" evidence="5">
    <location>
        <begin position="106"/>
        <end position="136"/>
    </location>
</feature>
<evidence type="ECO:0000313" key="6">
    <source>
        <dbReference type="EMBL" id="WKW13430.1"/>
    </source>
</evidence>
<evidence type="ECO:0000313" key="8">
    <source>
        <dbReference type="Proteomes" id="UP001229955"/>
    </source>
</evidence>
<dbReference type="PANTHER" id="PTHR12714:SF9">
    <property type="entry name" value="PROTEIN-S-ISOPRENYLCYSTEINE O-METHYLTRANSFERASE"/>
    <property type="match status" value="1"/>
</dbReference>
<dbReference type="PANTHER" id="PTHR12714">
    <property type="entry name" value="PROTEIN-S ISOPRENYLCYSTEINE O-METHYLTRANSFERASE"/>
    <property type="match status" value="1"/>
</dbReference>
<evidence type="ECO:0000256" key="3">
    <source>
        <dbReference type="ARBA" id="ARBA00022989"/>
    </source>
</evidence>
<dbReference type="GO" id="GO:0012505">
    <property type="term" value="C:endomembrane system"/>
    <property type="evidence" value="ECO:0007669"/>
    <property type="project" value="UniProtKB-SubCell"/>
</dbReference>
<evidence type="ECO:0000313" key="7">
    <source>
        <dbReference type="EMBL" id="WKW16337.1"/>
    </source>
</evidence>
<dbReference type="Gene3D" id="1.20.120.1630">
    <property type="match status" value="1"/>
</dbReference>
<evidence type="ECO:0000256" key="2">
    <source>
        <dbReference type="ARBA" id="ARBA00022692"/>
    </source>
</evidence>
<evidence type="ECO:0000256" key="1">
    <source>
        <dbReference type="ARBA" id="ARBA00004127"/>
    </source>
</evidence>
<protein>
    <submittedName>
        <fullName evidence="6">Isoprenylcysteine carboxylmethyltransferase family protein</fullName>
    </submittedName>
</protein>
<dbReference type="PROSITE" id="PS50244">
    <property type="entry name" value="S5A_REDUCTASE"/>
    <property type="match status" value="1"/>
</dbReference>
<feature type="transmembrane region" description="Helical" evidence="5">
    <location>
        <begin position="53"/>
        <end position="77"/>
    </location>
</feature>
<keyword evidence="2 5" id="KW-0812">Transmembrane</keyword>
<dbReference type="EMBL" id="CP130612">
    <property type="protein sequence ID" value="WKW13430.1"/>
    <property type="molecule type" value="Genomic_DNA"/>
</dbReference>
<name>A0AA49JX00_9BACT</name>
<proteinExistence type="predicted"/>
<comment type="subcellular location">
    <subcellularLocation>
        <location evidence="1">Endomembrane system</location>
        <topology evidence="1">Multi-pass membrane protein</topology>
    </subcellularLocation>
</comment>